<accession>A0A0E9PCX5</accession>
<protein>
    <submittedName>
        <fullName evidence="1">Uncharacterized protein</fullName>
    </submittedName>
</protein>
<sequence length="46" mass="5722">MLFIWHVSKIILQRPQVPRIFLTFLRKHLMPKCLPLHHWSGTYHDW</sequence>
<reference evidence="1" key="2">
    <citation type="journal article" date="2015" name="Fish Shellfish Immunol.">
        <title>Early steps in the European eel (Anguilla anguilla)-Vibrio vulnificus interaction in the gills: Role of the RtxA13 toxin.</title>
        <authorList>
            <person name="Callol A."/>
            <person name="Pajuelo D."/>
            <person name="Ebbesson L."/>
            <person name="Teles M."/>
            <person name="MacKenzie S."/>
            <person name="Amaro C."/>
        </authorList>
    </citation>
    <scope>NUCLEOTIDE SEQUENCE</scope>
</reference>
<dbReference type="EMBL" id="GBXM01106874">
    <property type="protein sequence ID" value="JAH01703.1"/>
    <property type="molecule type" value="Transcribed_RNA"/>
</dbReference>
<reference evidence="1" key="1">
    <citation type="submission" date="2014-11" db="EMBL/GenBank/DDBJ databases">
        <authorList>
            <person name="Amaro Gonzalez C."/>
        </authorList>
    </citation>
    <scope>NUCLEOTIDE SEQUENCE</scope>
</reference>
<evidence type="ECO:0000313" key="1">
    <source>
        <dbReference type="EMBL" id="JAH01703.1"/>
    </source>
</evidence>
<organism evidence="1">
    <name type="scientific">Anguilla anguilla</name>
    <name type="common">European freshwater eel</name>
    <name type="synonym">Muraena anguilla</name>
    <dbReference type="NCBI Taxonomy" id="7936"/>
    <lineage>
        <taxon>Eukaryota</taxon>
        <taxon>Metazoa</taxon>
        <taxon>Chordata</taxon>
        <taxon>Craniata</taxon>
        <taxon>Vertebrata</taxon>
        <taxon>Euteleostomi</taxon>
        <taxon>Actinopterygii</taxon>
        <taxon>Neopterygii</taxon>
        <taxon>Teleostei</taxon>
        <taxon>Anguilliformes</taxon>
        <taxon>Anguillidae</taxon>
        <taxon>Anguilla</taxon>
    </lineage>
</organism>
<proteinExistence type="predicted"/>
<dbReference type="AlphaFoldDB" id="A0A0E9PCX5"/>
<name>A0A0E9PCX5_ANGAN</name>